<name>A0A655CH30_SALET</name>
<gene>
    <name evidence="2" type="ORF">ERS008198_01988</name>
</gene>
<feature type="region of interest" description="Disordered" evidence="1">
    <location>
        <begin position="58"/>
        <end position="103"/>
    </location>
</feature>
<feature type="region of interest" description="Disordered" evidence="1">
    <location>
        <begin position="1"/>
        <end position="28"/>
    </location>
</feature>
<accession>A0A655CH30</accession>
<protein>
    <submittedName>
        <fullName evidence="2">Uncharacterized protein</fullName>
    </submittedName>
</protein>
<reference evidence="2 3" key="1">
    <citation type="submission" date="2015-03" db="EMBL/GenBank/DDBJ databases">
        <authorList>
            <consortium name="Pathogen Informatics"/>
        </authorList>
    </citation>
    <scope>NUCLEOTIDE SEQUENCE [LARGE SCALE GENOMIC DNA]</scope>
    <source>
        <strain evidence="2 3">A1104</strain>
    </source>
</reference>
<sequence>MEDKDKWAGIGGDASPWQQRKQNRQRADIKNQDAIDNLISGFGDALFRVIGFSGGDPYQLQSAERKHNNGHHHHQPGPAMRQKAALFPQVAHGGLRTSGIAEE</sequence>
<proteinExistence type="predicted"/>
<dbReference type="AlphaFoldDB" id="A0A655CH30"/>
<organism evidence="2 3">
    <name type="scientific">Salmonella enterica subsp. enterica serovar Bovismorbificans</name>
    <dbReference type="NCBI Taxonomy" id="58097"/>
    <lineage>
        <taxon>Bacteria</taxon>
        <taxon>Pseudomonadati</taxon>
        <taxon>Pseudomonadota</taxon>
        <taxon>Gammaproteobacteria</taxon>
        <taxon>Enterobacterales</taxon>
        <taxon>Enterobacteriaceae</taxon>
        <taxon>Salmonella</taxon>
    </lineage>
</organism>
<evidence type="ECO:0000313" key="3">
    <source>
        <dbReference type="Proteomes" id="UP000041314"/>
    </source>
</evidence>
<dbReference type="Proteomes" id="UP000041314">
    <property type="component" value="Unassembled WGS sequence"/>
</dbReference>
<evidence type="ECO:0000256" key="1">
    <source>
        <dbReference type="SAM" id="MobiDB-lite"/>
    </source>
</evidence>
<evidence type="ECO:0000313" key="2">
    <source>
        <dbReference type="EMBL" id="CNU13124.1"/>
    </source>
</evidence>
<dbReference type="EMBL" id="CQPA01000012">
    <property type="protein sequence ID" value="CNU13124.1"/>
    <property type="molecule type" value="Genomic_DNA"/>
</dbReference>